<organism evidence="7 8">
    <name type="scientific">Candidatus Roizmanbacteria bacterium CG_4_9_14_3_um_filter_33_18</name>
    <dbReference type="NCBI Taxonomy" id="1974841"/>
    <lineage>
        <taxon>Bacteria</taxon>
        <taxon>Candidatus Roizmaniibacteriota</taxon>
    </lineage>
</organism>
<keyword evidence="3 7" id="KW-0689">Ribosomal protein</keyword>
<dbReference type="CDD" id="cd00495">
    <property type="entry name" value="Ribosomal_L25_TL5_CTC"/>
    <property type="match status" value="1"/>
</dbReference>
<dbReference type="InterPro" id="IPR020056">
    <property type="entry name" value="Rbsml_bL25/Gln-tRNA_synth_N"/>
</dbReference>
<dbReference type="Gene3D" id="2.170.120.20">
    <property type="entry name" value="Ribosomal protein L25, beta domain"/>
    <property type="match status" value="1"/>
</dbReference>
<dbReference type="EMBL" id="PFWL01000195">
    <property type="protein sequence ID" value="PJA55207.1"/>
    <property type="molecule type" value="Genomic_DNA"/>
</dbReference>
<dbReference type="GO" id="GO:0022625">
    <property type="term" value="C:cytosolic large ribosomal subunit"/>
    <property type="evidence" value="ECO:0007669"/>
    <property type="project" value="TreeGrafter"/>
</dbReference>
<evidence type="ECO:0000313" key="7">
    <source>
        <dbReference type="EMBL" id="PJA55207.1"/>
    </source>
</evidence>
<evidence type="ECO:0000256" key="2">
    <source>
        <dbReference type="ARBA" id="ARBA00022884"/>
    </source>
</evidence>
<accession>A0A2M7XWT3</accession>
<sequence>MKGKKSHSSTDKVSLKAELRTIFGKKLNKVRKQGLVPGNIFGPDFKSKSISVVYKDLVKTYKMVGETGIVYISLDKENIPVLIKTIQKHPLSSSLLHIDFRKIDLSKKIETNVPVKAVGISEAVSQKAGVLLIQSETLLVEALPEDIPSHIEVDITVIKDIGQEIKVSDLKKSDKYEIKTPIEKVILGVVAHKEESIVPETAVAAPEIITEAV</sequence>
<protein>
    <submittedName>
        <fullName evidence="7">50S ribosomal protein L25</fullName>
    </submittedName>
</protein>
<dbReference type="InterPro" id="IPR020057">
    <property type="entry name" value="Ribosomal_bL25_b-dom"/>
</dbReference>
<evidence type="ECO:0000256" key="4">
    <source>
        <dbReference type="ARBA" id="ARBA00023274"/>
    </source>
</evidence>
<evidence type="ECO:0000259" key="5">
    <source>
        <dbReference type="Pfam" id="PF01386"/>
    </source>
</evidence>
<dbReference type="Gene3D" id="2.40.240.10">
    <property type="entry name" value="Ribosomal Protein L25, Chain P"/>
    <property type="match status" value="1"/>
</dbReference>
<comment type="caution">
    <text evidence="7">The sequence shown here is derived from an EMBL/GenBank/DDBJ whole genome shotgun (WGS) entry which is preliminary data.</text>
</comment>
<dbReference type="PANTHER" id="PTHR33284:SF1">
    <property type="entry name" value="RIBOSOMAL PROTEIN L25_GLN-TRNA SYNTHETASE, ANTI-CODON-BINDING DOMAIN-CONTAINING PROTEIN"/>
    <property type="match status" value="1"/>
</dbReference>
<dbReference type="GO" id="GO:0003735">
    <property type="term" value="F:structural constituent of ribosome"/>
    <property type="evidence" value="ECO:0007669"/>
    <property type="project" value="InterPro"/>
</dbReference>
<dbReference type="GO" id="GO:0006412">
    <property type="term" value="P:translation"/>
    <property type="evidence" value="ECO:0007669"/>
    <property type="project" value="InterPro"/>
</dbReference>
<dbReference type="InterPro" id="IPR001021">
    <property type="entry name" value="Ribosomal_bL25_long"/>
</dbReference>
<dbReference type="InterPro" id="IPR029751">
    <property type="entry name" value="Ribosomal_L25_dom"/>
</dbReference>
<feature type="non-terminal residue" evidence="7">
    <location>
        <position position="213"/>
    </location>
</feature>
<dbReference type="AlphaFoldDB" id="A0A2M7XWT3"/>
<proteinExistence type="inferred from homology"/>
<evidence type="ECO:0000256" key="3">
    <source>
        <dbReference type="ARBA" id="ARBA00022980"/>
    </source>
</evidence>
<gene>
    <name evidence="7" type="ORF">CO165_04785</name>
</gene>
<dbReference type="NCBIfam" id="TIGR00731">
    <property type="entry name" value="bL25_bact_ctc"/>
    <property type="match status" value="1"/>
</dbReference>
<feature type="domain" description="Large ribosomal subunit protein bL25 beta" evidence="6">
    <location>
        <begin position="108"/>
        <end position="192"/>
    </location>
</feature>
<dbReference type="Pfam" id="PF01386">
    <property type="entry name" value="Ribosomal_L25p"/>
    <property type="match status" value="1"/>
</dbReference>
<keyword evidence="1" id="KW-0699">rRNA-binding</keyword>
<evidence type="ECO:0000256" key="1">
    <source>
        <dbReference type="ARBA" id="ARBA00022730"/>
    </source>
</evidence>
<dbReference type="Proteomes" id="UP000229647">
    <property type="component" value="Unassembled WGS sequence"/>
</dbReference>
<dbReference type="InterPro" id="IPR037121">
    <property type="entry name" value="Ribosomal_bL25_C"/>
</dbReference>
<reference evidence="8" key="1">
    <citation type="submission" date="2017-09" db="EMBL/GenBank/DDBJ databases">
        <title>Depth-based differentiation of microbial function through sediment-hosted aquifers and enrichment of novel symbionts in the deep terrestrial subsurface.</title>
        <authorList>
            <person name="Probst A.J."/>
            <person name="Ladd B."/>
            <person name="Jarett J.K."/>
            <person name="Geller-Mcgrath D.E."/>
            <person name="Sieber C.M.K."/>
            <person name="Emerson J.B."/>
            <person name="Anantharaman K."/>
            <person name="Thomas B.C."/>
            <person name="Malmstrom R."/>
            <person name="Stieglmeier M."/>
            <person name="Klingl A."/>
            <person name="Woyke T."/>
            <person name="Ryan C.M."/>
            <person name="Banfield J.F."/>
        </authorList>
    </citation>
    <scope>NUCLEOTIDE SEQUENCE [LARGE SCALE GENOMIC DNA]</scope>
</reference>
<dbReference type="HAMAP" id="MF_01334">
    <property type="entry name" value="Ribosomal_bL25_CTC"/>
    <property type="match status" value="1"/>
</dbReference>
<dbReference type="PANTHER" id="PTHR33284">
    <property type="entry name" value="RIBOSOMAL PROTEIN L25/GLN-TRNA SYNTHETASE, ANTI-CODON-BINDING DOMAIN-CONTAINING PROTEIN"/>
    <property type="match status" value="1"/>
</dbReference>
<evidence type="ECO:0000313" key="8">
    <source>
        <dbReference type="Proteomes" id="UP000229647"/>
    </source>
</evidence>
<dbReference type="InterPro" id="IPR011035">
    <property type="entry name" value="Ribosomal_bL25/Gln-tRNA_synth"/>
</dbReference>
<name>A0A2M7XWT3_9BACT</name>
<dbReference type="InterPro" id="IPR020930">
    <property type="entry name" value="Ribosomal_uL5_bac-type"/>
</dbReference>
<keyword evidence="4" id="KW-0687">Ribonucleoprotein</keyword>
<evidence type="ECO:0000259" key="6">
    <source>
        <dbReference type="Pfam" id="PF14693"/>
    </source>
</evidence>
<feature type="domain" description="Large ribosomal subunit protein bL25 L25" evidence="5">
    <location>
        <begin position="15"/>
        <end position="100"/>
    </location>
</feature>
<dbReference type="GO" id="GO:0008097">
    <property type="term" value="F:5S rRNA binding"/>
    <property type="evidence" value="ECO:0007669"/>
    <property type="project" value="InterPro"/>
</dbReference>
<dbReference type="Pfam" id="PF14693">
    <property type="entry name" value="Ribosomal_TL5_C"/>
    <property type="match status" value="1"/>
</dbReference>
<keyword evidence="2" id="KW-0694">RNA-binding</keyword>
<dbReference type="SUPFAM" id="SSF50715">
    <property type="entry name" value="Ribosomal protein L25-like"/>
    <property type="match status" value="1"/>
</dbReference>